<protein>
    <submittedName>
        <fullName evidence="6">Glycosyltransferase</fullName>
    </submittedName>
</protein>
<dbReference type="PANTHER" id="PTHR43630">
    <property type="entry name" value="POLY-BETA-1,6-N-ACETYL-D-GLUCOSAMINE SYNTHASE"/>
    <property type="match status" value="1"/>
</dbReference>
<evidence type="ECO:0000256" key="3">
    <source>
        <dbReference type="ARBA" id="ARBA00022679"/>
    </source>
</evidence>
<dbReference type="SUPFAM" id="SSF53448">
    <property type="entry name" value="Nucleotide-diphospho-sugar transferases"/>
    <property type="match status" value="1"/>
</dbReference>
<dbReference type="Pfam" id="PF00535">
    <property type="entry name" value="Glycos_transf_2"/>
    <property type="match status" value="1"/>
</dbReference>
<dbReference type="EMBL" id="VOSB01000017">
    <property type="protein sequence ID" value="TXE16548.1"/>
    <property type="molecule type" value="Genomic_DNA"/>
</dbReference>
<dbReference type="RefSeq" id="WP_147231828.1">
    <property type="nucleotide sequence ID" value="NZ_VOSB01000017.1"/>
</dbReference>
<comment type="caution">
    <text evidence="6">The sequence shown here is derived from an EMBL/GenBank/DDBJ whole genome shotgun (WGS) entry which is preliminary data.</text>
</comment>
<comment type="similarity">
    <text evidence="1">Belongs to the glycosyltransferase 2 family.</text>
</comment>
<evidence type="ECO:0000256" key="2">
    <source>
        <dbReference type="ARBA" id="ARBA00022676"/>
    </source>
</evidence>
<sequence length="370" mass="42841">MIIFEVLLYAFIVIVSVQLVFYGFIFGKFAATKQNNVSNSHQPVSVIICAKNEAKNLKKNLPFILSQSYPTFEVVLINDSSCDKTLKVMEAFKKDNEHIKIVNVQPIEKFWGNKKYALTLGIKAAKYNTLLFTDADCKPMSKHWITEMSARFDPEKTLVLGYGPYQKIKGSLLNLLIRFETFMTAVQYFSYTNIGLPYMAVGRNLAYRKELFFEANGFMNHMNIKSGDDDLFVNQTATSKNTIICISKSSFTESIPKKTFKSWLLQKRRHISTASHYKLNHKILLSLFYCSQFLFWALAIIIISFSYKWELVLGLIFLRFIIQYTTLYSASAKLDEKSLILYTPILEFLLVLIQFFIFMQNLSSKPKHWK</sequence>
<evidence type="ECO:0000313" key="6">
    <source>
        <dbReference type="EMBL" id="TXE16548.1"/>
    </source>
</evidence>
<dbReference type="STRING" id="1123037.GCA_000425305_02907"/>
<dbReference type="AlphaFoldDB" id="A0A5C7B5S1"/>
<feature type="transmembrane region" description="Helical" evidence="4">
    <location>
        <begin position="283"/>
        <end position="305"/>
    </location>
</feature>
<organism evidence="6 7">
    <name type="scientific">Psychroserpens burtonensis</name>
    <dbReference type="NCBI Taxonomy" id="49278"/>
    <lineage>
        <taxon>Bacteria</taxon>
        <taxon>Pseudomonadati</taxon>
        <taxon>Bacteroidota</taxon>
        <taxon>Flavobacteriia</taxon>
        <taxon>Flavobacteriales</taxon>
        <taxon>Flavobacteriaceae</taxon>
        <taxon>Psychroserpens</taxon>
    </lineage>
</organism>
<keyword evidence="2" id="KW-0328">Glycosyltransferase</keyword>
<gene>
    <name evidence="6" type="ORF">ES692_12275</name>
</gene>
<dbReference type="InterPro" id="IPR001173">
    <property type="entry name" value="Glyco_trans_2-like"/>
</dbReference>
<dbReference type="PANTHER" id="PTHR43630:SF1">
    <property type="entry name" value="POLY-BETA-1,6-N-ACETYL-D-GLUCOSAMINE SYNTHASE"/>
    <property type="match status" value="1"/>
</dbReference>
<keyword evidence="4" id="KW-0472">Membrane</keyword>
<dbReference type="OrthoDB" id="9800276at2"/>
<proteinExistence type="inferred from homology"/>
<keyword evidence="3 6" id="KW-0808">Transferase</keyword>
<evidence type="ECO:0000256" key="1">
    <source>
        <dbReference type="ARBA" id="ARBA00006739"/>
    </source>
</evidence>
<keyword evidence="4" id="KW-0812">Transmembrane</keyword>
<dbReference type="Gene3D" id="3.90.550.10">
    <property type="entry name" value="Spore Coat Polysaccharide Biosynthesis Protein SpsA, Chain A"/>
    <property type="match status" value="1"/>
</dbReference>
<dbReference type="InterPro" id="IPR029044">
    <property type="entry name" value="Nucleotide-diphossugar_trans"/>
</dbReference>
<reference evidence="6 7" key="1">
    <citation type="submission" date="2019-08" db="EMBL/GenBank/DDBJ databases">
        <title>Genome of Psychroserpens burtonensis ACAM 167.</title>
        <authorList>
            <person name="Bowman J.P."/>
        </authorList>
    </citation>
    <scope>NUCLEOTIDE SEQUENCE [LARGE SCALE GENOMIC DNA]</scope>
    <source>
        <strain evidence="6 7">ACAM 167</strain>
    </source>
</reference>
<feature type="transmembrane region" description="Helical" evidence="4">
    <location>
        <begin position="6"/>
        <end position="25"/>
    </location>
</feature>
<name>A0A5C7B5S1_9FLAO</name>
<keyword evidence="7" id="KW-1185">Reference proteome</keyword>
<evidence type="ECO:0000259" key="5">
    <source>
        <dbReference type="Pfam" id="PF00535"/>
    </source>
</evidence>
<dbReference type="GO" id="GO:0016757">
    <property type="term" value="F:glycosyltransferase activity"/>
    <property type="evidence" value="ECO:0007669"/>
    <property type="project" value="UniProtKB-KW"/>
</dbReference>
<feature type="transmembrane region" description="Helical" evidence="4">
    <location>
        <begin position="339"/>
        <end position="359"/>
    </location>
</feature>
<feature type="transmembrane region" description="Helical" evidence="4">
    <location>
        <begin position="311"/>
        <end position="327"/>
    </location>
</feature>
<feature type="domain" description="Glycosyltransferase 2-like" evidence="5">
    <location>
        <begin position="45"/>
        <end position="178"/>
    </location>
</feature>
<keyword evidence="4" id="KW-1133">Transmembrane helix</keyword>
<dbReference type="Proteomes" id="UP000321938">
    <property type="component" value="Unassembled WGS sequence"/>
</dbReference>
<accession>A0A5C7B5S1</accession>
<evidence type="ECO:0000256" key="4">
    <source>
        <dbReference type="SAM" id="Phobius"/>
    </source>
</evidence>
<evidence type="ECO:0000313" key="7">
    <source>
        <dbReference type="Proteomes" id="UP000321938"/>
    </source>
</evidence>